<dbReference type="Gene3D" id="2.120.10.30">
    <property type="entry name" value="TolB, C-terminal domain"/>
    <property type="match status" value="1"/>
</dbReference>
<keyword evidence="3" id="KW-1185">Reference proteome</keyword>
<dbReference type="Proteomes" id="UP000276254">
    <property type="component" value="Plasmid unnamed1"/>
</dbReference>
<keyword evidence="2" id="KW-0614">Plasmid</keyword>
<dbReference type="AlphaFoldDB" id="A0A494THF5"/>
<dbReference type="InterPro" id="IPR011042">
    <property type="entry name" value="6-blade_b-propeller_TolB-like"/>
</dbReference>
<feature type="domain" description="SMP-30/Gluconolactonase/LRE-like region" evidence="1">
    <location>
        <begin position="27"/>
        <end position="289"/>
    </location>
</feature>
<dbReference type="OrthoDB" id="30052at2"/>
<dbReference type="PANTHER" id="PTHR47572:SF5">
    <property type="entry name" value="BLR2277 PROTEIN"/>
    <property type="match status" value="1"/>
</dbReference>
<dbReference type="InterPro" id="IPR051262">
    <property type="entry name" value="SMP-30/CGR1_Lactonase"/>
</dbReference>
<geneLocation type="plasmid" evidence="2">
    <name>unnamed1</name>
</geneLocation>
<dbReference type="InterPro" id="IPR013658">
    <property type="entry name" value="SGL"/>
</dbReference>
<dbReference type="Pfam" id="PF08450">
    <property type="entry name" value="SGL"/>
    <property type="match status" value="1"/>
</dbReference>
<evidence type="ECO:0000259" key="1">
    <source>
        <dbReference type="Pfam" id="PF08450"/>
    </source>
</evidence>
<reference evidence="2 3" key="1">
    <citation type="submission" date="2018-09" db="EMBL/GenBank/DDBJ databases">
        <title>Sphingomonas peninsula sp. nov., isolated from fildes peninsula, Antarctic soil.</title>
        <authorList>
            <person name="Yingchao G."/>
        </authorList>
    </citation>
    <scope>NUCLEOTIDE SEQUENCE [LARGE SCALE GENOMIC DNA]</scope>
    <source>
        <strain evidence="2 3">YZ-8</strain>
        <plasmid evidence="2 3">unnamed1</plasmid>
    </source>
</reference>
<evidence type="ECO:0000313" key="3">
    <source>
        <dbReference type="Proteomes" id="UP000276254"/>
    </source>
</evidence>
<organism evidence="2 3">
    <name type="scientific">Sphingomonas paeninsulae</name>
    <dbReference type="NCBI Taxonomy" id="2319844"/>
    <lineage>
        <taxon>Bacteria</taxon>
        <taxon>Pseudomonadati</taxon>
        <taxon>Pseudomonadota</taxon>
        <taxon>Alphaproteobacteria</taxon>
        <taxon>Sphingomonadales</taxon>
        <taxon>Sphingomonadaceae</taxon>
        <taxon>Sphingomonas</taxon>
    </lineage>
</organism>
<dbReference type="KEGG" id="spha:D3Y57_01915"/>
<protein>
    <submittedName>
        <fullName evidence="2">SMP-30/gluconolactonase/LRE family protein</fullName>
    </submittedName>
</protein>
<dbReference type="EMBL" id="CP032828">
    <property type="protein sequence ID" value="AYJ84858.1"/>
    <property type="molecule type" value="Genomic_DNA"/>
</dbReference>
<sequence>MICVDEKPRRGDLQDVRAFGKGVLRSEGVVVDKNNFVYGGGRNGIIYQVTPDEKVVEFCTLPSGSIPNGITMDQQGNIFYCDLGKQAIIKVDRLGRPEMFADRAGDTALTLPNFATFDADGNLYVSISSDLTIDNVFEEIKNPKPTGSLVRFRTDGRSEIVATGLWFANGTAIDPQESAVYVLQSTRSDCLRIEIKSDGSFGHPEVYSSDFPSHPDGMAFAADGSLYVTLTGYGDNGHFEESNQQLIVIDTDGRWSPFVDRPDGSDGSTLRVPTNCAFGGPDLRDLFIANVDGDHLSHVRTSATGHPLYHQR</sequence>
<dbReference type="SUPFAM" id="SSF63829">
    <property type="entry name" value="Calcium-dependent phosphotriesterase"/>
    <property type="match status" value="1"/>
</dbReference>
<name>A0A494THF5_SPHPE</name>
<gene>
    <name evidence="2" type="ORF">D3Y57_01915</name>
</gene>
<proteinExistence type="predicted"/>
<evidence type="ECO:0000313" key="2">
    <source>
        <dbReference type="EMBL" id="AYJ84858.1"/>
    </source>
</evidence>
<accession>A0A494THF5</accession>
<dbReference type="PANTHER" id="PTHR47572">
    <property type="entry name" value="LIPOPROTEIN-RELATED"/>
    <property type="match status" value="1"/>
</dbReference>